<keyword evidence="9" id="KW-0282">Flagellum</keyword>
<dbReference type="Gene3D" id="2.60.40.4070">
    <property type="match status" value="1"/>
</dbReference>
<dbReference type="GO" id="GO:0044781">
    <property type="term" value="P:bacterial-type flagellum organization"/>
    <property type="evidence" value="ECO:0007669"/>
    <property type="project" value="UniProtKB-UniRule"/>
</dbReference>
<evidence type="ECO:0000256" key="5">
    <source>
        <dbReference type="RuleBase" id="RU362076"/>
    </source>
</evidence>
<evidence type="ECO:0000256" key="2">
    <source>
        <dbReference type="ARBA" id="ARBA00016013"/>
    </source>
</evidence>
<dbReference type="InterPro" id="IPR025963">
    <property type="entry name" value="FLgD_Tudor"/>
</dbReference>
<dbReference type="OrthoDB" id="9785233at2"/>
<dbReference type="AlphaFoldDB" id="A0A1M7J9S8"/>
<dbReference type="STRING" id="551987.SAMN05192549_101737"/>
<organism evidence="9 10">
    <name type="scientific">Duganella sacchari</name>
    <dbReference type="NCBI Taxonomy" id="551987"/>
    <lineage>
        <taxon>Bacteria</taxon>
        <taxon>Pseudomonadati</taxon>
        <taxon>Pseudomonadota</taxon>
        <taxon>Betaproteobacteria</taxon>
        <taxon>Burkholderiales</taxon>
        <taxon>Oxalobacteraceae</taxon>
        <taxon>Telluria group</taxon>
        <taxon>Duganella</taxon>
    </lineage>
</organism>
<gene>
    <name evidence="9" type="ORF">SAMN05192549_101737</name>
</gene>
<dbReference type="Proteomes" id="UP000184339">
    <property type="component" value="Unassembled WGS sequence"/>
</dbReference>
<comment type="similarity">
    <text evidence="1 5">Belongs to the FlgD family.</text>
</comment>
<dbReference type="EMBL" id="FRCX01000001">
    <property type="protein sequence ID" value="SHM49775.1"/>
    <property type="molecule type" value="Genomic_DNA"/>
</dbReference>
<evidence type="ECO:0000259" key="8">
    <source>
        <dbReference type="Pfam" id="PF13861"/>
    </source>
</evidence>
<feature type="region of interest" description="Disordered" evidence="6">
    <location>
        <begin position="1"/>
        <end position="33"/>
    </location>
</feature>
<keyword evidence="10" id="KW-1185">Reference proteome</keyword>
<reference evidence="10" key="1">
    <citation type="submission" date="2016-11" db="EMBL/GenBank/DDBJ databases">
        <authorList>
            <person name="Varghese N."/>
            <person name="Submissions S."/>
        </authorList>
    </citation>
    <scope>NUCLEOTIDE SEQUENCE [LARGE SCALE GENOMIC DNA]</scope>
    <source>
        <strain evidence="10">Sac-22</strain>
    </source>
</reference>
<evidence type="ECO:0000256" key="6">
    <source>
        <dbReference type="SAM" id="MobiDB-lite"/>
    </source>
</evidence>
<dbReference type="Pfam" id="PF13860">
    <property type="entry name" value="FlgD_ig"/>
    <property type="match status" value="1"/>
</dbReference>
<dbReference type="RefSeq" id="WP_072781417.1">
    <property type="nucleotide sequence ID" value="NZ_FRCX01000001.1"/>
</dbReference>
<feature type="domain" description="FlgD Tudor-like" evidence="8">
    <location>
        <begin position="97"/>
        <end position="236"/>
    </location>
</feature>
<dbReference type="Gene3D" id="2.30.30.910">
    <property type="match status" value="1"/>
</dbReference>
<dbReference type="Pfam" id="PF03963">
    <property type="entry name" value="FlgD"/>
    <property type="match status" value="1"/>
</dbReference>
<dbReference type="Pfam" id="PF13861">
    <property type="entry name" value="FLgD_tudor"/>
    <property type="match status" value="1"/>
</dbReference>
<keyword evidence="3 5" id="KW-1005">Bacterial flagellum biogenesis</keyword>
<comment type="function">
    <text evidence="4 5">Required for flagellar hook formation. May act as a scaffolding protein.</text>
</comment>
<evidence type="ECO:0000256" key="4">
    <source>
        <dbReference type="ARBA" id="ARBA00024746"/>
    </source>
</evidence>
<accession>A0A1M7J9S8</accession>
<feature type="compositionally biased region" description="Low complexity" evidence="6">
    <location>
        <begin position="15"/>
        <end position="33"/>
    </location>
</feature>
<evidence type="ECO:0000259" key="7">
    <source>
        <dbReference type="Pfam" id="PF13860"/>
    </source>
</evidence>
<feature type="domain" description="FlgD/Vpr Ig-like" evidence="7">
    <location>
        <begin position="125"/>
        <end position="196"/>
    </location>
</feature>
<evidence type="ECO:0000256" key="3">
    <source>
        <dbReference type="ARBA" id="ARBA00022795"/>
    </source>
</evidence>
<protein>
    <recommendedName>
        <fullName evidence="2 5">Basal-body rod modification protein FlgD</fullName>
    </recommendedName>
</protein>
<dbReference type="InterPro" id="IPR005648">
    <property type="entry name" value="FlgD"/>
</dbReference>
<evidence type="ECO:0000256" key="1">
    <source>
        <dbReference type="ARBA" id="ARBA00010577"/>
    </source>
</evidence>
<evidence type="ECO:0000313" key="9">
    <source>
        <dbReference type="EMBL" id="SHM49775.1"/>
    </source>
</evidence>
<keyword evidence="9" id="KW-0966">Cell projection</keyword>
<proteinExistence type="inferred from homology"/>
<name>A0A1M7J9S8_9BURK</name>
<dbReference type="InterPro" id="IPR025965">
    <property type="entry name" value="FlgD/Vpr_Ig-like"/>
</dbReference>
<sequence>MAITGGIIDTPKAATTNSTTSTSSSTSSTSTNSVQADQDKFMKLLVTQLQNQDPLNPMDNAAMTSQLAQLSTVTGINKVNATLDSLRTDMASANSQSAINLIGKGVLVAGKGIDLSTSTDAAGKTTSTSVFGIDLATAAANVSIAIQDSTGKTVRTMSLANADIGTYPITWDGLMDDKTTTAPAGKYTFTVTAQNGSTTLTDATPLQLAAVASVSTGSGGVKLNTSLGHFSMSDVKEVL</sequence>
<evidence type="ECO:0000313" key="10">
    <source>
        <dbReference type="Proteomes" id="UP000184339"/>
    </source>
</evidence>
<keyword evidence="9" id="KW-0969">Cilium</keyword>